<dbReference type="Proteomes" id="UP000029867">
    <property type="component" value="Unassembled WGS sequence"/>
</dbReference>
<dbReference type="EMBL" id="JQFK01000016">
    <property type="protein sequence ID" value="KGK38710.1"/>
    <property type="molecule type" value="Genomic_DNA"/>
</dbReference>
<dbReference type="HOGENOM" id="CLU_763039_0_0_1"/>
<feature type="transmembrane region" description="Helical" evidence="2">
    <location>
        <begin position="324"/>
        <end position="345"/>
    </location>
</feature>
<evidence type="ECO:0000313" key="4">
    <source>
        <dbReference type="Proteomes" id="UP000029867"/>
    </source>
</evidence>
<comment type="caution">
    <text evidence="3">The sequence shown here is derived from an EMBL/GenBank/DDBJ whole genome shotgun (WGS) entry which is preliminary data.</text>
</comment>
<protein>
    <submittedName>
        <fullName evidence="3">Uncharacterized protein</fullName>
    </submittedName>
</protein>
<dbReference type="VEuPathDB" id="FungiDB:C5L36_0A04820"/>
<gene>
    <name evidence="3" type="ORF">JL09_g2094</name>
</gene>
<evidence type="ECO:0000256" key="1">
    <source>
        <dbReference type="SAM" id="MobiDB-lite"/>
    </source>
</evidence>
<sequence length="363" mass="40332">MSQKSTLSEASFSPRETATAPVEDDVMAANTANPYFTKPYYPATIGNPLGVSIPVTRSSCLPRNKKVLVANKNVENNAVAVEKPSRKCYISEMKDVVSGDVQHVKDMTHKRILQKDTRKAGPQTRHNVERGSDLEKVFDPLPNVPPPSLAGANNTNSSRVNVPISTDIIDSLQSSNQPSPIAPQLIRSGVHYITSEERAQRDRQVVHALNVISQSMEPAVRTVDAVREHILKCCHPEEGAKPTKVQELVSFLLGIPFAVVRCLWNFVALQAYLIFNLTLIFGLFLGFPIHLGLFIIGMFLFWLKIIYDVIQDIMHRDDPLYQSNLSADATVGTLLSASVAIYYTYSEQRQKTFGVVWANDNPK</sequence>
<feature type="transmembrane region" description="Helical" evidence="2">
    <location>
        <begin position="251"/>
        <end position="273"/>
    </location>
</feature>
<keyword evidence="2" id="KW-1133">Transmembrane helix</keyword>
<keyword evidence="2" id="KW-0812">Transmembrane</keyword>
<evidence type="ECO:0000313" key="3">
    <source>
        <dbReference type="EMBL" id="KGK38710.1"/>
    </source>
</evidence>
<name>A0A099P1B6_PICKU</name>
<evidence type="ECO:0000256" key="2">
    <source>
        <dbReference type="SAM" id="Phobius"/>
    </source>
</evidence>
<accession>A0A099P1B6</accession>
<feature type="transmembrane region" description="Helical" evidence="2">
    <location>
        <begin position="279"/>
        <end position="303"/>
    </location>
</feature>
<feature type="compositionally biased region" description="Polar residues" evidence="1">
    <location>
        <begin position="1"/>
        <end position="16"/>
    </location>
</feature>
<proteinExistence type="predicted"/>
<dbReference type="AlphaFoldDB" id="A0A099P1B6"/>
<organism evidence="3 4">
    <name type="scientific">Pichia kudriavzevii</name>
    <name type="common">Yeast</name>
    <name type="synonym">Issatchenkia orientalis</name>
    <dbReference type="NCBI Taxonomy" id="4909"/>
    <lineage>
        <taxon>Eukaryota</taxon>
        <taxon>Fungi</taxon>
        <taxon>Dikarya</taxon>
        <taxon>Ascomycota</taxon>
        <taxon>Saccharomycotina</taxon>
        <taxon>Pichiomycetes</taxon>
        <taxon>Pichiales</taxon>
        <taxon>Pichiaceae</taxon>
        <taxon>Pichia</taxon>
    </lineage>
</organism>
<keyword evidence="2" id="KW-0472">Membrane</keyword>
<reference evidence="4" key="1">
    <citation type="journal article" date="2014" name="Microb. Cell Fact.">
        <title>Exploiting Issatchenkia orientalis SD108 for succinic acid production.</title>
        <authorList>
            <person name="Xiao H."/>
            <person name="Shao Z."/>
            <person name="Jiang Y."/>
            <person name="Dole S."/>
            <person name="Zhao H."/>
        </authorList>
    </citation>
    <scope>NUCLEOTIDE SEQUENCE [LARGE SCALE GENOMIC DNA]</scope>
    <source>
        <strain evidence="4">SD108</strain>
    </source>
</reference>
<feature type="region of interest" description="Disordered" evidence="1">
    <location>
        <begin position="1"/>
        <end position="25"/>
    </location>
</feature>